<evidence type="ECO:0000256" key="4">
    <source>
        <dbReference type="RuleBase" id="RU003719"/>
    </source>
</evidence>
<dbReference type="EMBL" id="JBBMEX010000012">
    <property type="protein sequence ID" value="MEQ2558465.1"/>
    <property type="molecule type" value="Genomic_DNA"/>
</dbReference>
<evidence type="ECO:0000256" key="3">
    <source>
        <dbReference type="ARBA" id="ARBA00023027"/>
    </source>
</evidence>
<comment type="caution">
    <text evidence="7">The sequence shown here is derived from an EMBL/GenBank/DDBJ whole genome shotgun (WGS) entry which is preliminary data.</text>
</comment>
<dbReference type="InterPro" id="IPR029753">
    <property type="entry name" value="D-isomer_DH_CS"/>
</dbReference>
<name>A0ABV1HFI7_9FIRM</name>
<keyword evidence="8" id="KW-1185">Reference proteome</keyword>
<keyword evidence="2 4" id="KW-0560">Oxidoreductase</keyword>
<dbReference type="Pfam" id="PF02826">
    <property type="entry name" value="2-Hacid_dh_C"/>
    <property type="match status" value="1"/>
</dbReference>
<dbReference type="Proteomes" id="UP001454489">
    <property type="component" value="Unassembled WGS sequence"/>
</dbReference>
<evidence type="ECO:0000259" key="5">
    <source>
        <dbReference type="Pfam" id="PF00389"/>
    </source>
</evidence>
<dbReference type="Gene3D" id="3.40.50.720">
    <property type="entry name" value="NAD(P)-binding Rossmann-like Domain"/>
    <property type="match status" value="2"/>
</dbReference>
<dbReference type="InterPro" id="IPR036291">
    <property type="entry name" value="NAD(P)-bd_dom_sf"/>
</dbReference>
<feature type="domain" description="D-isomer specific 2-hydroxyacid dehydrogenase catalytic" evidence="5">
    <location>
        <begin position="23"/>
        <end position="310"/>
    </location>
</feature>
<evidence type="ECO:0000259" key="6">
    <source>
        <dbReference type="Pfam" id="PF02826"/>
    </source>
</evidence>
<dbReference type="SUPFAM" id="SSF52283">
    <property type="entry name" value="Formate/glycerate dehydrogenase catalytic domain-like"/>
    <property type="match status" value="1"/>
</dbReference>
<dbReference type="PANTHER" id="PTHR43761">
    <property type="entry name" value="D-ISOMER SPECIFIC 2-HYDROXYACID DEHYDROGENASE FAMILY PROTEIN (AFU_ORTHOLOGUE AFUA_1G13630)"/>
    <property type="match status" value="1"/>
</dbReference>
<comment type="similarity">
    <text evidence="1 4">Belongs to the D-isomer specific 2-hydroxyacid dehydrogenase family.</text>
</comment>
<evidence type="ECO:0000256" key="2">
    <source>
        <dbReference type="ARBA" id="ARBA00023002"/>
    </source>
</evidence>
<organism evidence="7 8">
    <name type="scientific">Maccoyibacter intestinihominis</name>
    <dbReference type="NCBI Taxonomy" id="3133499"/>
    <lineage>
        <taxon>Bacteria</taxon>
        <taxon>Bacillati</taxon>
        <taxon>Bacillota</taxon>
        <taxon>Clostridia</taxon>
        <taxon>Lachnospirales</taxon>
        <taxon>Lachnospiraceae</taxon>
        <taxon>Maccoyibacter</taxon>
    </lineage>
</organism>
<dbReference type="InterPro" id="IPR006140">
    <property type="entry name" value="D-isomer_DH_NAD-bd"/>
</dbReference>
<evidence type="ECO:0000256" key="1">
    <source>
        <dbReference type="ARBA" id="ARBA00005854"/>
    </source>
</evidence>
<dbReference type="SUPFAM" id="SSF51735">
    <property type="entry name" value="NAD(P)-binding Rossmann-fold domains"/>
    <property type="match status" value="1"/>
</dbReference>
<dbReference type="NCBIfam" id="NF006263">
    <property type="entry name" value="PRK08410.1"/>
    <property type="match status" value="1"/>
</dbReference>
<gene>
    <name evidence="7" type="ORF">WMO43_11400</name>
</gene>
<dbReference type="InterPro" id="IPR050418">
    <property type="entry name" value="D-iso_2-hydroxyacid_DH_PdxB"/>
</dbReference>
<dbReference type="CDD" id="cd12162">
    <property type="entry name" value="2-Hacid_dh_4"/>
    <property type="match status" value="1"/>
</dbReference>
<sequence length="311" mass="34844">MKIVFLDAKTIGEDLDLSGYEQLGEVVKYGFSTKEQAAERTKDADVIILNKVPVNEETIGGAEHLKLVCVTATGTDNLDKDYLEKRGIAWRNVAGYSTETVAQHTFALLFYLMEHLPYYDTYVKSGKYMDDVLFTHFEKAFHELNGKTWGIIGMGTIGRRVADIAGLFGCHVIYYSTTGKNQQKDYERADWDTLLTKSDIISVHAPLTDATLGLINAEAFAKMKRSAIFINVGRGPIVVEQDLYEALENGEIAAAGLDVLKEEPMSKENPLAKIKDSNKLLITPHIAWASVEARTRLMKIIEEQIKEFFHL</sequence>
<dbReference type="PROSITE" id="PS00671">
    <property type="entry name" value="D_2_HYDROXYACID_DH_3"/>
    <property type="match status" value="1"/>
</dbReference>
<reference evidence="7 8" key="1">
    <citation type="submission" date="2024-03" db="EMBL/GenBank/DDBJ databases">
        <title>Human intestinal bacterial collection.</title>
        <authorList>
            <person name="Pauvert C."/>
            <person name="Hitch T.C.A."/>
            <person name="Clavel T."/>
        </authorList>
    </citation>
    <scope>NUCLEOTIDE SEQUENCE [LARGE SCALE GENOMIC DNA]</scope>
    <source>
        <strain evidence="7 8">CLA-AA-H185</strain>
    </source>
</reference>
<dbReference type="PANTHER" id="PTHR43761:SF1">
    <property type="entry name" value="D-ISOMER SPECIFIC 2-HYDROXYACID DEHYDROGENASE CATALYTIC DOMAIN-CONTAINING PROTEIN-RELATED"/>
    <property type="match status" value="1"/>
</dbReference>
<feature type="domain" description="D-isomer specific 2-hydroxyacid dehydrogenase NAD-binding" evidence="6">
    <location>
        <begin position="106"/>
        <end position="287"/>
    </location>
</feature>
<evidence type="ECO:0000313" key="7">
    <source>
        <dbReference type="EMBL" id="MEQ2558465.1"/>
    </source>
</evidence>
<evidence type="ECO:0000313" key="8">
    <source>
        <dbReference type="Proteomes" id="UP001454489"/>
    </source>
</evidence>
<proteinExistence type="inferred from homology"/>
<dbReference type="RefSeq" id="WP_177963237.1">
    <property type="nucleotide sequence ID" value="NZ_JBBMEX010000012.1"/>
</dbReference>
<keyword evidence="3" id="KW-0520">NAD</keyword>
<dbReference type="PROSITE" id="PS00670">
    <property type="entry name" value="D_2_HYDROXYACID_DH_2"/>
    <property type="match status" value="1"/>
</dbReference>
<dbReference type="InterPro" id="IPR006139">
    <property type="entry name" value="D-isomer_2_OHA_DH_cat_dom"/>
</dbReference>
<dbReference type="Pfam" id="PF00389">
    <property type="entry name" value="2-Hacid_dh"/>
    <property type="match status" value="1"/>
</dbReference>
<accession>A0ABV1HFI7</accession>
<protein>
    <submittedName>
        <fullName evidence="7">D-2-hydroxyacid dehydrogenase</fullName>
    </submittedName>
</protein>